<dbReference type="OrthoDB" id="330047at2759"/>
<dbReference type="EMBL" id="KT163738">
    <property type="protein sequence ID" value="AKN21688.1"/>
    <property type="molecule type" value="mRNA"/>
</dbReference>
<feature type="transmembrane region" description="Helical" evidence="1">
    <location>
        <begin position="287"/>
        <end position="310"/>
    </location>
</feature>
<feature type="transmembrane region" description="Helical" evidence="1">
    <location>
        <begin position="248"/>
        <end position="267"/>
    </location>
</feature>
<dbReference type="InterPro" id="IPR036259">
    <property type="entry name" value="MFS_trans_sf"/>
</dbReference>
<accession>A0A0H3YKJ2</accession>
<dbReference type="PANTHER" id="PTHR20765">
    <property type="entry name" value="SOLUTE CARRIER FAMILY 43 MEMBER 3-RELATED"/>
    <property type="match status" value="1"/>
</dbReference>
<dbReference type="InterPro" id="IPR011701">
    <property type="entry name" value="MFS"/>
</dbReference>
<feature type="transmembrane region" description="Helical" evidence="1">
    <location>
        <begin position="89"/>
        <end position="110"/>
    </location>
</feature>
<proteinExistence type="evidence at transcript level"/>
<reference evidence="2" key="1">
    <citation type="journal article" date="2015" name="Elife">
        <title>Stem cells and fluid flow drive cyst formation in an invertebrate excretory organ.</title>
        <authorList>
            <person name="Thi-Kim Vu H."/>
            <person name="Rink J.C."/>
            <person name="McKinney S.A."/>
            <person name="McClain M."/>
            <person name="Lakshmanaperumal N."/>
            <person name="Alexander R."/>
            <person name="Sanchez Alvarado A."/>
        </authorList>
    </citation>
    <scope>NUCLEOTIDE SEQUENCE</scope>
</reference>
<dbReference type="Pfam" id="PF07690">
    <property type="entry name" value="MFS_1"/>
    <property type="match status" value="1"/>
</dbReference>
<feature type="transmembrane region" description="Helical" evidence="1">
    <location>
        <begin position="392"/>
        <end position="412"/>
    </location>
</feature>
<evidence type="ECO:0000313" key="2">
    <source>
        <dbReference type="EMBL" id="AKN21688.1"/>
    </source>
</evidence>
<dbReference type="Gene3D" id="1.20.1250.20">
    <property type="entry name" value="MFS general substrate transporter like domains"/>
    <property type="match status" value="1"/>
</dbReference>
<name>A0A0H3YKJ2_SCHMD</name>
<dbReference type="GO" id="GO:0022857">
    <property type="term" value="F:transmembrane transporter activity"/>
    <property type="evidence" value="ECO:0007669"/>
    <property type="project" value="InterPro"/>
</dbReference>
<gene>
    <name evidence="2" type="primary">slc43a-6</name>
</gene>
<feature type="transmembrane region" description="Helical" evidence="1">
    <location>
        <begin position="12"/>
        <end position="33"/>
    </location>
</feature>
<organism evidence="2">
    <name type="scientific">Schmidtea mediterranea</name>
    <name type="common">Freshwater planarian flatworm</name>
    <dbReference type="NCBI Taxonomy" id="79327"/>
    <lineage>
        <taxon>Eukaryota</taxon>
        <taxon>Metazoa</taxon>
        <taxon>Spiralia</taxon>
        <taxon>Lophotrochozoa</taxon>
        <taxon>Platyhelminthes</taxon>
        <taxon>Rhabditophora</taxon>
        <taxon>Seriata</taxon>
        <taxon>Tricladida</taxon>
        <taxon>Continenticola</taxon>
        <taxon>Geoplanoidea</taxon>
        <taxon>Dugesiidae</taxon>
        <taxon>Schmidtea</taxon>
    </lineage>
</organism>
<keyword evidence="1" id="KW-1133">Transmembrane helix</keyword>
<sequence length="447" mass="51033">MNWNKFVECFVLFIAMIEMFFFSGLMLGFNSIIPSLMKENFFSKYCPIRNSTCSARNQIYSYVIISAIISLNLSAFICGVFFDKFGQIYTKYLSSLLFFFGCLFIALSSITVNELLYPGVIILGFCSQFIILYNYSLTISFHKCQNILISIFSSLLDISAVVIGLIGLTHRSGVSIFNSFLTLGIFGSVILLINSTKCLNVKRLSNPQENGESDKLEKPQDRLDGPANLQVYINSKYHNLTSIVFNRYYLLHIVFTCIIFFRNIFFLSQLNIQLEIHFRGQPKVIEYLLFISSFVFVFGIIAGPFSGAIVDYLKNNLEYQDKNDSELVYKANLKCFVIPFMICSFMNVIMSIFIMIPQIWAVYMSFIAFTITRSFVYSLYSGYILTAFPKEYFGQASGACTTIWGIISFLQYPLSFKDSMSVNILNYILIGMSCLAFIHPVVLLLKK</sequence>
<dbReference type="SUPFAM" id="SSF103473">
    <property type="entry name" value="MFS general substrate transporter"/>
    <property type="match status" value="1"/>
</dbReference>
<feature type="transmembrane region" description="Helical" evidence="1">
    <location>
        <begin position="116"/>
        <end position="135"/>
    </location>
</feature>
<keyword evidence="1" id="KW-0472">Membrane</keyword>
<dbReference type="AlphaFoldDB" id="A0A0H3YKJ2"/>
<feature type="transmembrane region" description="Helical" evidence="1">
    <location>
        <begin position="360"/>
        <end position="380"/>
    </location>
</feature>
<feature type="transmembrane region" description="Helical" evidence="1">
    <location>
        <begin position="59"/>
        <end position="82"/>
    </location>
</feature>
<keyword evidence="1" id="KW-0812">Transmembrane</keyword>
<feature type="transmembrane region" description="Helical" evidence="1">
    <location>
        <begin position="331"/>
        <end position="354"/>
    </location>
</feature>
<feature type="transmembrane region" description="Helical" evidence="1">
    <location>
        <begin position="424"/>
        <end position="445"/>
    </location>
</feature>
<dbReference type="InterPro" id="IPR027197">
    <property type="entry name" value="SLC43A3"/>
</dbReference>
<feature type="transmembrane region" description="Helical" evidence="1">
    <location>
        <begin position="147"/>
        <end position="168"/>
    </location>
</feature>
<protein>
    <submittedName>
        <fullName evidence="2">Slc43a-6</fullName>
    </submittedName>
</protein>
<feature type="transmembrane region" description="Helical" evidence="1">
    <location>
        <begin position="174"/>
        <end position="193"/>
    </location>
</feature>
<evidence type="ECO:0000256" key="1">
    <source>
        <dbReference type="SAM" id="Phobius"/>
    </source>
</evidence>
<dbReference type="PANTHER" id="PTHR20765:SF1">
    <property type="entry name" value="EQUILIBRATIVE NUCLEOBASE TRANSPORTER 1"/>
    <property type="match status" value="1"/>
</dbReference>